<evidence type="ECO:0000256" key="1">
    <source>
        <dbReference type="SAM" id="MobiDB-lite"/>
    </source>
</evidence>
<evidence type="ECO:0000313" key="3">
    <source>
        <dbReference type="EMBL" id="KAF4749947.1"/>
    </source>
</evidence>
<dbReference type="EMBL" id="JABANO010007533">
    <property type="protein sequence ID" value="KAF4749947.1"/>
    <property type="molecule type" value="Genomic_DNA"/>
</dbReference>
<keyword evidence="2" id="KW-0732">Signal</keyword>
<accession>A0A7J6TZB7</accession>
<feature type="region of interest" description="Disordered" evidence="1">
    <location>
        <begin position="121"/>
        <end position="179"/>
    </location>
</feature>
<protein>
    <submittedName>
        <fullName evidence="3">Uncharacterized protein</fullName>
    </submittedName>
</protein>
<name>A0A7J6TZB7_PEROL</name>
<dbReference type="Proteomes" id="UP000553632">
    <property type="component" value="Unassembled WGS sequence"/>
</dbReference>
<feature type="compositionally biased region" description="Low complexity" evidence="1">
    <location>
        <begin position="83"/>
        <end position="100"/>
    </location>
</feature>
<keyword evidence="4" id="KW-1185">Reference proteome</keyword>
<feature type="region of interest" description="Disordered" evidence="1">
    <location>
        <begin position="57"/>
        <end position="100"/>
    </location>
</feature>
<feature type="chain" id="PRO_5029769162" evidence="2">
    <location>
        <begin position="22"/>
        <end position="241"/>
    </location>
</feature>
<proteinExistence type="predicted"/>
<reference evidence="3 4" key="1">
    <citation type="submission" date="2020-04" db="EMBL/GenBank/DDBJ databases">
        <title>Perkinsus olseni comparative genomics.</title>
        <authorList>
            <person name="Bogema D.R."/>
        </authorList>
    </citation>
    <scope>NUCLEOTIDE SEQUENCE [LARGE SCALE GENOMIC DNA]</scope>
    <source>
        <strain evidence="3 4">ATCC PRA-207</strain>
    </source>
</reference>
<feature type="compositionally biased region" description="Basic and acidic residues" evidence="1">
    <location>
        <begin position="67"/>
        <end position="79"/>
    </location>
</feature>
<dbReference type="AlphaFoldDB" id="A0A7J6TZB7"/>
<sequence>MASVHFLLVLVICLSASVADGLRFKAATKVRALLQQPLAAGVLDYSVGDQVSYSVKSVNGSDPVDDGQPHPEEYWDNDLKPQTNNNSVTTNNNANKTGAAPSSFASKMLALKPGSPLTLNHIKINNADTPSSGLEGTKAEGASGGYEGGQDGENTPESAGLDPEGPEPEKPTGTKTDEDVVKSYFTGNGAPSGLFRYSRELDGGKKIMQAAMVVGVNILWVTTIVVLRGYWENIQDGQFPT</sequence>
<evidence type="ECO:0000313" key="4">
    <source>
        <dbReference type="Proteomes" id="UP000553632"/>
    </source>
</evidence>
<feature type="compositionally biased region" description="Gly residues" evidence="1">
    <location>
        <begin position="142"/>
        <end position="151"/>
    </location>
</feature>
<feature type="signal peptide" evidence="2">
    <location>
        <begin position="1"/>
        <end position="21"/>
    </location>
</feature>
<organism evidence="3 4">
    <name type="scientific">Perkinsus olseni</name>
    <name type="common">Perkinsus atlanticus</name>
    <dbReference type="NCBI Taxonomy" id="32597"/>
    <lineage>
        <taxon>Eukaryota</taxon>
        <taxon>Sar</taxon>
        <taxon>Alveolata</taxon>
        <taxon>Perkinsozoa</taxon>
        <taxon>Perkinsea</taxon>
        <taxon>Perkinsida</taxon>
        <taxon>Perkinsidae</taxon>
        <taxon>Perkinsus</taxon>
    </lineage>
</organism>
<comment type="caution">
    <text evidence="3">The sequence shown here is derived from an EMBL/GenBank/DDBJ whole genome shotgun (WGS) entry which is preliminary data.</text>
</comment>
<feature type="compositionally biased region" description="Basic and acidic residues" evidence="1">
    <location>
        <begin position="167"/>
        <end position="179"/>
    </location>
</feature>
<evidence type="ECO:0000256" key="2">
    <source>
        <dbReference type="SAM" id="SignalP"/>
    </source>
</evidence>
<gene>
    <name evidence="3" type="ORF">FOZ63_026673</name>
</gene>